<dbReference type="AlphaFoldDB" id="A0A327Z2S3"/>
<protein>
    <submittedName>
        <fullName evidence="2">Pentapeptide repeat protein</fullName>
    </submittedName>
</protein>
<organism evidence="2 3">
    <name type="scientific">Actinoplanes lutulentus</name>
    <dbReference type="NCBI Taxonomy" id="1287878"/>
    <lineage>
        <taxon>Bacteria</taxon>
        <taxon>Bacillati</taxon>
        <taxon>Actinomycetota</taxon>
        <taxon>Actinomycetes</taxon>
        <taxon>Micromonosporales</taxon>
        <taxon>Micromonosporaceae</taxon>
        <taxon>Actinoplanes</taxon>
    </lineage>
</organism>
<dbReference type="Proteomes" id="UP000249341">
    <property type="component" value="Unassembled WGS sequence"/>
</dbReference>
<evidence type="ECO:0000256" key="1">
    <source>
        <dbReference type="SAM" id="MobiDB-lite"/>
    </source>
</evidence>
<dbReference type="InterPro" id="IPR001646">
    <property type="entry name" value="5peptide_repeat"/>
</dbReference>
<proteinExistence type="predicted"/>
<dbReference type="EMBL" id="QLMJ01000020">
    <property type="protein sequence ID" value="RAK28313.1"/>
    <property type="molecule type" value="Genomic_DNA"/>
</dbReference>
<sequence>MWIIANGAASAEQPSLHISSVKYGLGCFAAAAAVAALLLNFRRQLVTEYAHDLELRKQSHVEADAAERRVTELYVKAVEQLGHADGVVRLGGLYALERVAQKNVDQRQTVVDVICGYLRMPYEPPASRYSSDEEKQMLSKASADPADGAAMGGGRDERQELQVRVTAQRILRNHLRIPEGGNVDDLIRRGGSPDRAFWPDIDVDLSEATLLGFDFRSCVVRVAKFGRASFYGSVGFGEATFLEDVQFGSAEFLGDAYFSGATFRKDAYFGRASFHRSATFGEVEFLAHAMFGAVRFSGDAMFHSSVFTAAAWFTRATFGDFTIFSHARFLNGCTFIESVFRGETYFGTVMFSGDDVSFAKSAFDGDVRFDNSRVVNRSDSQDCWPAGWDLVPGADFASLVERKPDEEV</sequence>
<name>A0A327Z2S3_9ACTN</name>
<gene>
    <name evidence="2" type="ORF">B0I29_12081</name>
</gene>
<dbReference type="Pfam" id="PF13576">
    <property type="entry name" value="Pentapeptide_3"/>
    <property type="match status" value="2"/>
</dbReference>
<keyword evidence="3" id="KW-1185">Reference proteome</keyword>
<reference evidence="2 3" key="1">
    <citation type="submission" date="2018-06" db="EMBL/GenBank/DDBJ databases">
        <title>Genomic Encyclopedia of Type Strains, Phase III (KMG-III): the genomes of soil and plant-associated and newly described type strains.</title>
        <authorList>
            <person name="Whitman W."/>
        </authorList>
    </citation>
    <scope>NUCLEOTIDE SEQUENCE [LARGE SCALE GENOMIC DNA]</scope>
    <source>
        <strain evidence="2 3">CGMCC 4.7090</strain>
    </source>
</reference>
<evidence type="ECO:0000313" key="2">
    <source>
        <dbReference type="EMBL" id="RAK28313.1"/>
    </source>
</evidence>
<accession>A0A327Z2S3</accession>
<feature type="region of interest" description="Disordered" evidence="1">
    <location>
        <begin position="126"/>
        <end position="158"/>
    </location>
</feature>
<comment type="caution">
    <text evidence="2">The sequence shown here is derived from an EMBL/GenBank/DDBJ whole genome shotgun (WGS) entry which is preliminary data.</text>
</comment>
<dbReference type="Gene3D" id="2.160.20.80">
    <property type="entry name" value="E3 ubiquitin-protein ligase SopA"/>
    <property type="match status" value="1"/>
</dbReference>
<evidence type="ECO:0000313" key="3">
    <source>
        <dbReference type="Proteomes" id="UP000249341"/>
    </source>
</evidence>
<dbReference type="RefSeq" id="WP_181558126.1">
    <property type="nucleotide sequence ID" value="NZ_JACHWI010000002.1"/>
</dbReference>